<evidence type="ECO:0000256" key="9">
    <source>
        <dbReference type="SAM" id="SignalP"/>
    </source>
</evidence>
<feature type="transmembrane region" description="Helical" evidence="8">
    <location>
        <begin position="174"/>
        <end position="195"/>
    </location>
</feature>
<feature type="signal peptide" evidence="9">
    <location>
        <begin position="1"/>
        <end position="16"/>
    </location>
</feature>
<dbReference type="EMBL" id="GGEC01024718">
    <property type="protein sequence ID" value="MBX05202.1"/>
    <property type="molecule type" value="Transcribed_RNA"/>
</dbReference>
<name>A0A2P2KHK2_RHIMU</name>
<feature type="transmembrane region" description="Helical" evidence="8">
    <location>
        <begin position="41"/>
        <end position="63"/>
    </location>
</feature>
<keyword evidence="7" id="KW-0568">Pathogenesis-related protein</keyword>
<dbReference type="GO" id="GO:0016020">
    <property type="term" value="C:membrane"/>
    <property type="evidence" value="ECO:0007669"/>
    <property type="project" value="UniProtKB-SubCell"/>
</dbReference>
<dbReference type="PANTHER" id="PTHR31942:SF49">
    <property type="entry name" value="MLO-LIKE PROTEIN 8"/>
    <property type="match status" value="1"/>
</dbReference>
<evidence type="ECO:0000256" key="5">
    <source>
        <dbReference type="ARBA" id="ARBA00022989"/>
    </source>
</evidence>
<comment type="similarity">
    <text evidence="2">Belongs to the MLO family.</text>
</comment>
<protein>
    <submittedName>
        <fullName evidence="10">MLO-like protein</fullName>
    </submittedName>
</protein>
<feature type="chain" id="PRO_5015139617" evidence="9">
    <location>
        <begin position="17"/>
        <end position="283"/>
    </location>
</feature>
<evidence type="ECO:0000313" key="10">
    <source>
        <dbReference type="EMBL" id="MBX05202.1"/>
    </source>
</evidence>
<evidence type="ECO:0000256" key="4">
    <source>
        <dbReference type="ARBA" id="ARBA00022821"/>
    </source>
</evidence>
<dbReference type="AlphaFoldDB" id="A0A2P2KHK2"/>
<evidence type="ECO:0000256" key="2">
    <source>
        <dbReference type="ARBA" id="ARBA00006574"/>
    </source>
</evidence>
<keyword evidence="6 8" id="KW-0472">Membrane</keyword>
<keyword evidence="5 8" id="KW-1133">Transmembrane helix</keyword>
<evidence type="ECO:0000256" key="3">
    <source>
        <dbReference type="ARBA" id="ARBA00022692"/>
    </source>
</evidence>
<dbReference type="Pfam" id="PF03094">
    <property type="entry name" value="Mlo"/>
    <property type="match status" value="1"/>
</dbReference>
<sequence>MKLLLLPLSLLWGAAAYGGAAVVMAAGESSDPLRKLDRTPTWAVAGVCAVFIIISLLLEMLLHKLGTWFTERHKRALFEALEKVKSELMILGFISLLLTFGQSYISKICISIKVADTMLPCRSDSKSDDTSSTEGGHRRRMLWFQHRSLAGAETVSRCKDGYEPIITAEGLHELHILIFFLAVFHVVYSLTTMMLGRLQIRGWKEWEQETFSHDYEFSNDPSRFRLTHETSFVRAHSSFWTRIPFFFYVGCFLRQFFRSVTKADYLTLRNGFITVGLRTITFF</sequence>
<keyword evidence="4" id="KW-0611">Plant defense</keyword>
<comment type="subcellular location">
    <subcellularLocation>
        <location evidence="1">Membrane</location>
        <topology evidence="1">Multi-pass membrane protein</topology>
    </subcellularLocation>
</comment>
<organism evidence="10">
    <name type="scientific">Rhizophora mucronata</name>
    <name type="common">Asiatic mangrove</name>
    <dbReference type="NCBI Taxonomy" id="61149"/>
    <lineage>
        <taxon>Eukaryota</taxon>
        <taxon>Viridiplantae</taxon>
        <taxon>Streptophyta</taxon>
        <taxon>Embryophyta</taxon>
        <taxon>Tracheophyta</taxon>
        <taxon>Spermatophyta</taxon>
        <taxon>Magnoliopsida</taxon>
        <taxon>eudicotyledons</taxon>
        <taxon>Gunneridae</taxon>
        <taxon>Pentapetalae</taxon>
        <taxon>rosids</taxon>
        <taxon>fabids</taxon>
        <taxon>Malpighiales</taxon>
        <taxon>Rhizophoraceae</taxon>
        <taxon>Rhizophora</taxon>
    </lineage>
</organism>
<evidence type="ECO:0000256" key="7">
    <source>
        <dbReference type="ARBA" id="ARBA00023265"/>
    </source>
</evidence>
<dbReference type="InterPro" id="IPR004326">
    <property type="entry name" value="Mlo"/>
</dbReference>
<reference evidence="10" key="1">
    <citation type="submission" date="2018-02" db="EMBL/GenBank/DDBJ databases">
        <title>Rhizophora mucronata_Transcriptome.</title>
        <authorList>
            <person name="Meera S.P."/>
            <person name="Sreeshan A."/>
            <person name="Augustine A."/>
        </authorList>
    </citation>
    <scope>NUCLEOTIDE SEQUENCE</scope>
    <source>
        <tissue evidence="10">Leaf</tissue>
    </source>
</reference>
<dbReference type="PANTHER" id="PTHR31942">
    <property type="entry name" value="MLO-LIKE PROTEIN 1"/>
    <property type="match status" value="1"/>
</dbReference>
<keyword evidence="9" id="KW-0732">Signal</keyword>
<proteinExistence type="inferred from homology"/>
<keyword evidence="3 8" id="KW-0812">Transmembrane</keyword>
<evidence type="ECO:0000256" key="8">
    <source>
        <dbReference type="SAM" id="Phobius"/>
    </source>
</evidence>
<accession>A0A2P2KHK2</accession>
<dbReference type="GO" id="GO:0006952">
    <property type="term" value="P:defense response"/>
    <property type="evidence" value="ECO:0007669"/>
    <property type="project" value="UniProtKB-KW"/>
</dbReference>
<evidence type="ECO:0000256" key="6">
    <source>
        <dbReference type="ARBA" id="ARBA00023136"/>
    </source>
</evidence>
<evidence type="ECO:0000256" key="1">
    <source>
        <dbReference type="ARBA" id="ARBA00004141"/>
    </source>
</evidence>
<feature type="transmembrane region" description="Helical" evidence="8">
    <location>
        <begin position="84"/>
        <end position="105"/>
    </location>
</feature>